<evidence type="ECO:0000256" key="3">
    <source>
        <dbReference type="ARBA" id="ARBA00022679"/>
    </source>
</evidence>
<evidence type="ECO:0000256" key="1">
    <source>
        <dbReference type="ARBA" id="ARBA00005755"/>
    </source>
</evidence>
<keyword evidence="3" id="KW-0808">Transferase</keyword>
<keyword evidence="6" id="KW-0239">DNA-directed DNA polymerase</keyword>
<keyword evidence="5" id="KW-0235">DNA replication</keyword>
<gene>
    <name evidence="10" type="ORF">CwatDRAFT_5872</name>
</gene>
<name>Q4C8K8_CROWT</name>
<comment type="catalytic activity">
    <reaction evidence="8">
        <text>DNA(n) + a 2'-deoxyribonucleoside 5'-triphosphate = DNA(n+1) + diphosphate</text>
        <dbReference type="Rhea" id="RHEA:22508"/>
        <dbReference type="Rhea" id="RHEA-COMP:17339"/>
        <dbReference type="Rhea" id="RHEA-COMP:17340"/>
        <dbReference type="ChEBI" id="CHEBI:33019"/>
        <dbReference type="ChEBI" id="CHEBI:61560"/>
        <dbReference type="ChEBI" id="CHEBI:173112"/>
        <dbReference type="EC" id="2.7.7.7"/>
    </reaction>
</comment>
<dbReference type="EMBL" id="AADV02000002">
    <property type="protein sequence ID" value="EAM52263.1"/>
    <property type="molecule type" value="Genomic_DNA"/>
</dbReference>
<dbReference type="KEGG" id="cwa:CwatDRAFT_5872"/>
<evidence type="ECO:0000256" key="4">
    <source>
        <dbReference type="ARBA" id="ARBA00022695"/>
    </source>
</evidence>
<keyword evidence="7" id="KW-0238">DNA-binding</keyword>
<proteinExistence type="inferred from homology"/>
<dbReference type="Pfam" id="PF03175">
    <property type="entry name" value="DNA_pol_B_2"/>
    <property type="match status" value="1"/>
</dbReference>
<dbReference type="GO" id="GO:0006260">
    <property type="term" value="P:DNA replication"/>
    <property type="evidence" value="ECO:0007669"/>
    <property type="project" value="UniProtKB-KW"/>
</dbReference>
<dbReference type="GO" id="GO:0000166">
    <property type="term" value="F:nucleotide binding"/>
    <property type="evidence" value="ECO:0007669"/>
    <property type="project" value="InterPro"/>
</dbReference>
<dbReference type="GO" id="GO:0003677">
    <property type="term" value="F:DNA binding"/>
    <property type="evidence" value="ECO:0007669"/>
    <property type="project" value="UniProtKB-KW"/>
</dbReference>
<comment type="similarity">
    <text evidence="1">Belongs to the DNA polymerase type-B family.</text>
</comment>
<comment type="caution">
    <text evidence="10">The sequence shown here is derived from an EMBL/GenBank/DDBJ whole genome shotgun (WGS) entry which is preliminary data.</text>
</comment>
<keyword evidence="11" id="KW-1185">Reference proteome</keyword>
<evidence type="ECO:0000256" key="2">
    <source>
        <dbReference type="ARBA" id="ARBA00012417"/>
    </source>
</evidence>
<dbReference type="GO" id="GO:0003887">
    <property type="term" value="F:DNA-directed DNA polymerase activity"/>
    <property type="evidence" value="ECO:0007669"/>
    <property type="project" value="UniProtKB-KW"/>
</dbReference>
<sequence length="796" mass="91993">MITIYYDSEFCNRTKQDVLSYTRVSLTDGHYDILTDFMSDDFKNPIFEVVCYLHNSFPRIKKFSADFVFTWSDRDLINFFGQDLLVGIVNRKHFDKSGKWQGQTSLLYFPDGKLEIKSPKVKGFSHTIKIRLRDIIGLNPEGLKASGEIIDSQFVEGKSPNFDMGNISKHYHEDYEELLTYLKNDVNLTEEVHLNFKNNLENLMREAGHSVKFLDPHYTMGRMSAHAFTSFIYSLHPKMEEAICRHGVFPDYIPLTEEGLNINTKKPVKPKIKGLGVNGKSFYAHRVEGSSWTLGLVYGGRCVNERPYENYAENIADIDLQGCYGTALVSQPYFIGRPKIYFQDNVSRPLTLRQFLNKNEKEFVPYGFQIFISGRLSFDQDLLLSMDINKEKMKKLFNAETEDLAKKVEDSINLCLARNELYHTVITWELLEVLRKVCTNKEMSELLDCEVEAACWFPKSWITNNPQEFVSKSLKGKIYRRKKTNRRGLSSVETGGSKTCLRVMIGDYLEPILDKRMEFKHRGEKSKSDGLKLLINSLYGVMCSRFFDVGNTLVANNITAAGRIGCWQMNKALDTILSITDGGLFEIDKVRVLKRGKRPGLNVLANRSILNNHRSITITSVKPNEDILLQHIKDFWRMYELPFRFKVELKSHRNQKIFRSVSWINKADYTIFDEEGNSIISKVRGVNPSGLKTNPKIKLLEQLNEEKGGEVDFSKVLEDVETGRFSEKEILSLKKALISREDNLHLVGFNVEKDFYFRLGLTHLPVKTLKDFRKLKKQDRTWVLIKNEPSPPFFRF</sequence>
<evidence type="ECO:0000256" key="6">
    <source>
        <dbReference type="ARBA" id="ARBA00022932"/>
    </source>
</evidence>
<reference evidence="10" key="3">
    <citation type="submission" date="2016-12" db="EMBL/GenBank/DDBJ databases">
        <title>Annotation of the draft genome assembly of Crocosphaera watsonii WH 8501.</title>
        <authorList>
            <consortium name="US DOE Joint Genome Institute (JGI-ORNL)"/>
            <person name="Larimer F."/>
            <person name="Land M."/>
        </authorList>
    </citation>
    <scope>NUCLEOTIDE SEQUENCE</scope>
    <source>
        <strain evidence="10">WH 8501</strain>
    </source>
</reference>
<evidence type="ECO:0000256" key="8">
    <source>
        <dbReference type="ARBA" id="ARBA00049244"/>
    </source>
</evidence>
<accession>Q4C8K8</accession>
<protein>
    <recommendedName>
        <fullName evidence="2">DNA-directed DNA polymerase</fullName>
        <ecNumber evidence="2">2.7.7.7</ecNumber>
    </recommendedName>
</protein>
<evidence type="ECO:0000256" key="5">
    <source>
        <dbReference type="ARBA" id="ARBA00022705"/>
    </source>
</evidence>
<dbReference type="RefSeq" id="WP_007303917.1">
    <property type="nucleotide sequence ID" value="NZ_CAWLGH010000322.1"/>
</dbReference>
<keyword evidence="4" id="KW-0548">Nucleotidyltransferase</keyword>
<evidence type="ECO:0000256" key="7">
    <source>
        <dbReference type="ARBA" id="ARBA00023125"/>
    </source>
</evidence>
<reference evidence="10" key="1">
    <citation type="submission" date="2004-02" db="EMBL/GenBank/DDBJ databases">
        <authorList>
            <consortium name="DOE Joint Genome Institute"/>
        </authorList>
    </citation>
    <scope>NUCLEOTIDE SEQUENCE [LARGE SCALE GENOMIC DNA]</scope>
    <source>
        <strain evidence="10">WH 8501</strain>
    </source>
</reference>
<evidence type="ECO:0000313" key="10">
    <source>
        <dbReference type="EMBL" id="EAM52263.1"/>
    </source>
</evidence>
<dbReference type="InterPro" id="IPR043502">
    <property type="entry name" value="DNA/RNA_pol_sf"/>
</dbReference>
<dbReference type="Proteomes" id="UP000003922">
    <property type="component" value="Unassembled WGS sequence"/>
</dbReference>
<dbReference type="SUPFAM" id="SSF56672">
    <property type="entry name" value="DNA/RNA polymerases"/>
    <property type="match status" value="1"/>
</dbReference>
<organism evidence="10 11">
    <name type="scientific">Crocosphaera watsonii WH 8501</name>
    <dbReference type="NCBI Taxonomy" id="165597"/>
    <lineage>
        <taxon>Bacteria</taxon>
        <taxon>Bacillati</taxon>
        <taxon>Cyanobacteriota</taxon>
        <taxon>Cyanophyceae</taxon>
        <taxon>Oscillatoriophycideae</taxon>
        <taxon>Chroococcales</taxon>
        <taxon>Aphanothecaceae</taxon>
        <taxon>Crocosphaera</taxon>
    </lineage>
</organism>
<evidence type="ECO:0000259" key="9">
    <source>
        <dbReference type="Pfam" id="PF03175"/>
    </source>
</evidence>
<dbReference type="AlphaFoldDB" id="Q4C8K8"/>
<evidence type="ECO:0000313" key="11">
    <source>
        <dbReference type="Proteomes" id="UP000003922"/>
    </source>
</evidence>
<dbReference type="EC" id="2.7.7.7" evidence="2"/>
<reference evidence="10" key="2">
    <citation type="submission" date="2005-06" db="EMBL/GenBank/DDBJ databases">
        <title>Sequencing of the draft genome and assembly of Crocosphaera watsonii WH 8501.</title>
        <authorList>
            <consortium name="US DOE Joint Genome Institute (JGI-PGF)"/>
            <person name="Copeland A."/>
            <person name="Lucas S."/>
            <person name="Lapidus A."/>
            <person name="Barry K."/>
            <person name="Detter C."/>
            <person name="Glavina T."/>
            <person name="Hammon N."/>
            <person name="Israni S."/>
            <person name="Pitluck S."/>
            <person name="Richardson P."/>
        </authorList>
    </citation>
    <scope>NUCLEOTIDE SEQUENCE [LARGE SCALE GENOMIC DNA]</scope>
    <source>
        <strain evidence="10">WH 8501</strain>
    </source>
</reference>
<feature type="domain" description="DNA-directed DNA polymerase family B mitochondria/virus" evidence="9">
    <location>
        <begin position="176"/>
        <end position="348"/>
    </location>
</feature>
<dbReference type="InterPro" id="IPR004868">
    <property type="entry name" value="DNA-dir_DNA_pol_B_mt/vir"/>
</dbReference>